<organism evidence="7 8">
    <name type="scientific">Enterocloster asparagiformis</name>
    <dbReference type="NCBI Taxonomy" id="333367"/>
    <lineage>
        <taxon>Bacteria</taxon>
        <taxon>Bacillati</taxon>
        <taxon>Bacillota</taxon>
        <taxon>Clostridia</taxon>
        <taxon>Lachnospirales</taxon>
        <taxon>Lachnospiraceae</taxon>
        <taxon>Enterocloster</taxon>
    </lineage>
</organism>
<keyword evidence="4" id="KW-0564">Palmitate</keyword>
<evidence type="ECO:0000256" key="5">
    <source>
        <dbReference type="ARBA" id="ARBA00023288"/>
    </source>
</evidence>
<gene>
    <name evidence="7" type="ORF">DWV29_23950</name>
</gene>
<evidence type="ECO:0000256" key="6">
    <source>
        <dbReference type="SAM" id="SignalP"/>
    </source>
</evidence>
<protein>
    <submittedName>
        <fullName evidence="7">Extracellular solute-binding protein</fullName>
    </submittedName>
</protein>
<keyword evidence="5" id="KW-0449">Lipoprotein</keyword>
<evidence type="ECO:0000313" key="8">
    <source>
        <dbReference type="Proteomes" id="UP000283880"/>
    </source>
</evidence>
<dbReference type="InterPro" id="IPR006059">
    <property type="entry name" value="SBP"/>
</dbReference>
<evidence type="ECO:0000256" key="1">
    <source>
        <dbReference type="ARBA" id="ARBA00022475"/>
    </source>
</evidence>
<evidence type="ECO:0000313" key="7">
    <source>
        <dbReference type="EMBL" id="RGX23889.1"/>
    </source>
</evidence>
<dbReference type="Gene3D" id="3.40.190.10">
    <property type="entry name" value="Periplasmic binding protein-like II"/>
    <property type="match status" value="2"/>
</dbReference>
<keyword evidence="2 6" id="KW-0732">Signal</keyword>
<feature type="signal peptide" evidence="6">
    <location>
        <begin position="1"/>
        <end position="18"/>
    </location>
</feature>
<proteinExistence type="predicted"/>
<reference evidence="7 8" key="1">
    <citation type="submission" date="2018-08" db="EMBL/GenBank/DDBJ databases">
        <title>A genome reference for cultivated species of the human gut microbiota.</title>
        <authorList>
            <person name="Zou Y."/>
            <person name="Xue W."/>
            <person name="Luo G."/>
        </authorList>
    </citation>
    <scope>NUCLEOTIDE SEQUENCE [LARGE SCALE GENOMIC DNA]</scope>
    <source>
        <strain evidence="7 8">AF04-15</strain>
    </source>
</reference>
<dbReference type="Pfam" id="PF13416">
    <property type="entry name" value="SBP_bac_8"/>
    <property type="match status" value="1"/>
</dbReference>
<dbReference type="InterPro" id="IPR050490">
    <property type="entry name" value="Bact_solute-bd_prot1"/>
</dbReference>
<comment type="caution">
    <text evidence="7">The sequence shown here is derived from an EMBL/GenBank/DDBJ whole genome shotgun (WGS) entry which is preliminary data.</text>
</comment>
<dbReference type="SUPFAM" id="SSF53850">
    <property type="entry name" value="Periplasmic binding protein-like II"/>
    <property type="match status" value="1"/>
</dbReference>
<evidence type="ECO:0000256" key="4">
    <source>
        <dbReference type="ARBA" id="ARBA00023139"/>
    </source>
</evidence>
<feature type="chain" id="PRO_5038732100" evidence="6">
    <location>
        <begin position="19"/>
        <end position="423"/>
    </location>
</feature>
<keyword evidence="3" id="KW-0472">Membrane</keyword>
<dbReference type="Proteomes" id="UP000283880">
    <property type="component" value="Unassembled WGS sequence"/>
</dbReference>
<evidence type="ECO:0000256" key="2">
    <source>
        <dbReference type="ARBA" id="ARBA00022729"/>
    </source>
</evidence>
<accession>A0A413F8U0</accession>
<dbReference type="EMBL" id="QSBM01000023">
    <property type="protein sequence ID" value="RGX23889.1"/>
    <property type="molecule type" value="Genomic_DNA"/>
</dbReference>
<dbReference type="PANTHER" id="PTHR43649:SF33">
    <property type="entry name" value="POLYGALACTURONAN_RHAMNOGALACTURONAN-BINDING PROTEIN YTCQ"/>
    <property type="match status" value="1"/>
</dbReference>
<dbReference type="OrthoDB" id="1650741at2"/>
<dbReference type="RefSeq" id="WP_040411392.1">
    <property type="nucleotide sequence ID" value="NZ_BAABXR010000001.1"/>
</dbReference>
<evidence type="ECO:0000256" key="3">
    <source>
        <dbReference type="ARBA" id="ARBA00023136"/>
    </source>
</evidence>
<name>A0A413F8U0_9FIRM</name>
<keyword evidence="1" id="KW-1003">Cell membrane</keyword>
<dbReference type="PANTHER" id="PTHR43649">
    <property type="entry name" value="ARABINOSE-BINDING PROTEIN-RELATED"/>
    <property type="match status" value="1"/>
</dbReference>
<dbReference type="AlphaFoldDB" id="A0A413F8U0"/>
<sequence length="423" mass="46794">MKKSLCLLLAGCLACVHLSGCSGKNQVVNYQDTDLPVTTITFFGNKYEPENVRVIEEIITGFMEENPNLRISYESLKGAEYFEALRKRMASGKGNDVFMVNHDVLLELERSGQVADLSGLESIGRYSDAMLSQMEIEDGAVYWVPTTVSMFGLYCNLDVLKKHKQEIPRNLGEWEQVCDYFVGRGITPIVANNDISLKTLAIGAGFYPVYQEGRQTEAFERLNSGSDKLSDYLRPGFSLAESLLERGYIDAAKAAATRKTSDDLEEFARGEAPFMLTGAWAAGRLEEMAPDLDFEVHPLPVLEDGPLLVINADTRLSVNRSSEHLDDAIKFVEYFTREENILKFADQQASLSPLVNSPPTSVKAIRPLIPCYEEGRVVFGADAGLSIPIWDLTAEVSAGLLSGQTLDEAMAWMDEQAKEGLEP</sequence>